<evidence type="ECO:0000313" key="1">
    <source>
        <dbReference type="EMBL" id="KAA5547008.1"/>
    </source>
</evidence>
<keyword evidence="2" id="KW-1185">Reference proteome</keyword>
<accession>A0A5M6DHI9</accession>
<dbReference type="EMBL" id="VWOX01000001">
    <property type="protein sequence ID" value="KAA5547008.1"/>
    <property type="molecule type" value="Genomic_DNA"/>
</dbReference>
<gene>
    <name evidence="1" type="ORF">FYK55_00900</name>
</gene>
<evidence type="ECO:0000313" key="2">
    <source>
        <dbReference type="Proteomes" id="UP000324479"/>
    </source>
</evidence>
<reference evidence="1 2" key="1">
    <citation type="submission" date="2019-08" db="EMBL/GenBank/DDBJ databases">
        <authorList>
            <person name="Dhanesh K."/>
            <person name="Kumar G."/>
            <person name="Sasikala C."/>
            <person name="Venkata Ramana C."/>
        </authorList>
    </citation>
    <scope>NUCLEOTIDE SEQUENCE [LARGE SCALE GENOMIC DNA]</scope>
    <source>
        <strain evidence="1 2">JC645</strain>
    </source>
</reference>
<dbReference type="Proteomes" id="UP000324479">
    <property type="component" value="Unassembled WGS sequence"/>
</dbReference>
<name>A0A5M6DHI9_9BACT</name>
<protein>
    <submittedName>
        <fullName evidence="1">Uncharacterized protein</fullName>
    </submittedName>
</protein>
<organism evidence="1 2">
    <name type="scientific">Roseiconus nitratireducens</name>
    <dbReference type="NCBI Taxonomy" id="2605748"/>
    <lineage>
        <taxon>Bacteria</taxon>
        <taxon>Pseudomonadati</taxon>
        <taxon>Planctomycetota</taxon>
        <taxon>Planctomycetia</taxon>
        <taxon>Pirellulales</taxon>
        <taxon>Pirellulaceae</taxon>
        <taxon>Roseiconus</taxon>
    </lineage>
</organism>
<dbReference type="RefSeq" id="WP_150074115.1">
    <property type="nucleotide sequence ID" value="NZ_VWOX01000001.1"/>
</dbReference>
<sequence length="154" mass="16956">MRTQFEDSARAVKLASEYMVAVCENNHHLANDQAAKELLLLAADSIPGLCMLSARLSVAAEAAGILFPETRSPKSEIAAVALEMESGAESARRSAETVERILDFCKEVVQDRSGTDEFLRLNDKLQALQQIERHRQQCLRVTSALLQSIADQIT</sequence>
<comment type="caution">
    <text evidence="1">The sequence shown here is derived from an EMBL/GenBank/DDBJ whole genome shotgun (WGS) entry which is preliminary data.</text>
</comment>
<dbReference type="AlphaFoldDB" id="A0A5M6DHI9"/>
<proteinExistence type="predicted"/>